<evidence type="ECO:0000313" key="4">
    <source>
        <dbReference type="Proteomes" id="UP000175971"/>
    </source>
</evidence>
<dbReference type="Gene3D" id="3.30.559.10">
    <property type="entry name" value="Chloramphenicol acetyltransferase-like domain"/>
    <property type="match status" value="1"/>
</dbReference>
<feature type="non-terminal residue" evidence="3">
    <location>
        <position position="200"/>
    </location>
</feature>
<sequence length="200" mass="21190">MSSSSTDRFPGLPEDTGTDTGSGDRPAPAGSPARADSSASAAARPAASLSDAKRALLAQRLRGGRARARAAQAVARRPEGTVPPLSFAQERLWFMEQFAPGTAAYNIPVARRLRGPLDLPALRRALDAVVARHETLRTRYPATDDGRPVLEIAEPAPFDLRTADAEDEAHAARLVDELGALPFDLVTGPLMHGLLVRLAA</sequence>
<accession>A0A1E7LLA7</accession>
<dbReference type="RefSeq" id="WP_167372604.1">
    <property type="nucleotide sequence ID" value="NZ_LJGZ01000100.1"/>
</dbReference>
<keyword evidence="4" id="KW-1185">Reference proteome</keyword>
<gene>
    <name evidence="3" type="ORF">AN221_29990</name>
</gene>
<feature type="domain" description="Condensation" evidence="2">
    <location>
        <begin position="83"/>
        <end position="199"/>
    </location>
</feature>
<dbReference type="EMBL" id="LJGZ01000100">
    <property type="protein sequence ID" value="OEV16911.1"/>
    <property type="molecule type" value="Genomic_DNA"/>
</dbReference>
<comment type="caution">
    <text evidence="3">The sequence shown here is derived from an EMBL/GenBank/DDBJ whole genome shotgun (WGS) entry which is preliminary data.</text>
</comment>
<dbReference type="GO" id="GO:0008610">
    <property type="term" value="P:lipid biosynthetic process"/>
    <property type="evidence" value="ECO:0007669"/>
    <property type="project" value="UniProtKB-ARBA"/>
</dbReference>
<feature type="compositionally biased region" description="Low complexity" evidence="1">
    <location>
        <begin position="21"/>
        <end position="49"/>
    </location>
</feature>
<dbReference type="GO" id="GO:0003824">
    <property type="term" value="F:catalytic activity"/>
    <property type="evidence" value="ECO:0007669"/>
    <property type="project" value="InterPro"/>
</dbReference>
<evidence type="ECO:0000259" key="2">
    <source>
        <dbReference type="Pfam" id="PF00668"/>
    </source>
</evidence>
<dbReference type="SUPFAM" id="SSF52777">
    <property type="entry name" value="CoA-dependent acyltransferases"/>
    <property type="match status" value="1"/>
</dbReference>
<dbReference type="Proteomes" id="UP000175971">
    <property type="component" value="Unassembled WGS sequence"/>
</dbReference>
<organism evidence="3 4">
    <name type="scientific">Streptomyces nanshensis</name>
    <dbReference type="NCBI Taxonomy" id="518642"/>
    <lineage>
        <taxon>Bacteria</taxon>
        <taxon>Bacillati</taxon>
        <taxon>Actinomycetota</taxon>
        <taxon>Actinomycetes</taxon>
        <taxon>Kitasatosporales</taxon>
        <taxon>Streptomycetaceae</taxon>
        <taxon>Streptomyces</taxon>
    </lineage>
</organism>
<protein>
    <recommendedName>
        <fullName evidence="2">Condensation domain-containing protein</fullName>
    </recommendedName>
</protein>
<dbReference type="InterPro" id="IPR023213">
    <property type="entry name" value="CAT-like_dom_sf"/>
</dbReference>
<reference evidence="3 4" key="1">
    <citation type="journal article" date="2016" name="Front. Microbiol.">
        <title>Comparative Genomics Analysis of Streptomyces Species Reveals Their Adaptation to the Marine Environment and Their Diversity at the Genomic Level.</title>
        <authorList>
            <person name="Tian X."/>
            <person name="Zhang Z."/>
            <person name="Yang T."/>
            <person name="Chen M."/>
            <person name="Li J."/>
            <person name="Chen F."/>
            <person name="Yang J."/>
            <person name="Li W."/>
            <person name="Zhang B."/>
            <person name="Zhang Z."/>
            <person name="Wu J."/>
            <person name="Zhang C."/>
            <person name="Long L."/>
            <person name="Xiao J."/>
        </authorList>
    </citation>
    <scope>NUCLEOTIDE SEQUENCE [LARGE SCALE GENOMIC DNA]</scope>
    <source>
        <strain evidence="3 4">SCSIO M10372</strain>
    </source>
</reference>
<name>A0A1E7LLA7_9ACTN</name>
<dbReference type="AlphaFoldDB" id="A0A1E7LLA7"/>
<dbReference type="InterPro" id="IPR001242">
    <property type="entry name" value="Condensation_dom"/>
</dbReference>
<proteinExistence type="predicted"/>
<feature type="region of interest" description="Disordered" evidence="1">
    <location>
        <begin position="1"/>
        <end position="49"/>
    </location>
</feature>
<evidence type="ECO:0000313" key="3">
    <source>
        <dbReference type="EMBL" id="OEV16911.1"/>
    </source>
</evidence>
<evidence type="ECO:0000256" key="1">
    <source>
        <dbReference type="SAM" id="MobiDB-lite"/>
    </source>
</evidence>
<dbReference type="Pfam" id="PF00668">
    <property type="entry name" value="Condensation"/>
    <property type="match status" value="1"/>
</dbReference>